<evidence type="ECO:0000313" key="2">
    <source>
        <dbReference type="Proteomes" id="UP000251891"/>
    </source>
</evidence>
<dbReference type="RefSeq" id="WP_111870764.1">
    <property type="nucleotide sequence ID" value="NZ_QLYX01000014.1"/>
</dbReference>
<comment type="caution">
    <text evidence="1">The sequence shown here is derived from an EMBL/GenBank/DDBJ whole genome shotgun (WGS) entry which is preliminary data.</text>
</comment>
<reference evidence="1 2" key="1">
    <citation type="submission" date="2018-06" db="EMBL/GenBank/DDBJ databases">
        <title>Actinomadura craniellae sp. nov. isolated from marine sponge Craniella sp.</title>
        <authorList>
            <person name="Li L."/>
            <person name="Xu Q.H."/>
            <person name="Lin H.W."/>
            <person name="Lu Y.H."/>
        </authorList>
    </citation>
    <scope>NUCLEOTIDE SEQUENCE [LARGE SCALE GENOMIC DNA]</scope>
    <source>
        <strain evidence="1 2">LHW63021</strain>
    </source>
</reference>
<dbReference type="OrthoDB" id="3255669at2"/>
<dbReference type="AlphaFoldDB" id="A0A365GZK5"/>
<dbReference type="InterPro" id="IPR023393">
    <property type="entry name" value="START-like_dom_sf"/>
</dbReference>
<evidence type="ECO:0000313" key="1">
    <source>
        <dbReference type="EMBL" id="RAY12274.1"/>
    </source>
</evidence>
<sequence>MVGRRWFLPALAGAAGWALLVRPRLLRWGATRAEAARRYPGDDLLGPPDGRSTMAATLPAPPEAVWPWLVQLGCGRAGWYSWDRLDNGGRPSAERIVPEWQDLAVGDRLDSVPSGATWFTVALLDPSRTLVLRTDLELPSGRVFDPRGPWPHDYTADVWGFHLHPLPDGRTRLVVRTLGRGRPRWAARVSNILIGEPAHLVMQLRQFQNLRRRLERPAGRAREIAEPAAAQGA</sequence>
<evidence type="ECO:0008006" key="3">
    <source>
        <dbReference type="Google" id="ProtNLM"/>
    </source>
</evidence>
<dbReference type="Proteomes" id="UP000251891">
    <property type="component" value="Unassembled WGS sequence"/>
</dbReference>
<protein>
    <recommendedName>
        <fullName evidence="3">SRPBCC family protein</fullName>
    </recommendedName>
</protein>
<gene>
    <name evidence="1" type="ORF">DPM19_26560</name>
</gene>
<dbReference type="Gene3D" id="3.30.530.20">
    <property type="match status" value="1"/>
</dbReference>
<proteinExistence type="predicted"/>
<dbReference type="EMBL" id="QLYX01000014">
    <property type="protein sequence ID" value="RAY12274.1"/>
    <property type="molecule type" value="Genomic_DNA"/>
</dbReference>
<accession>A0A365GZK5</accession>
<name>A0A365GZK5_9ACTN</name>
<keyword evidence="2" id="KW-1185">Reference proteome</keyword>
<dbReference type="SUPFAM" id="SSF55961">
    <property type="entry name" value="Bet v1-like"/>
    <property type="match status" value="1"/>
</dbReference>
<organism evidence="1 2">
    <name type="scientific">Actinomadura craniellae</name>
    <dbReference type="NCBI Taxonomy" id="2231787"/>
    <lineage>
        <taxon>Bacteria</taxon>
        <taxon>Bacillati</taxon>
        <taxon>Actinomycetota</taxon>
        <taxon>Actinomycetes</taxon>
        <taxon>Streptosporangiales</taxon>
        <taxon>Thermomonosporaceae</taxon>
        <taxon>Actinomadura</taxon>
    </lineage>
</organism>